<reference evidence="1" key="1">
    <citation type="submission" date="2021-01" db="EMBL/GenBank/DDBJ databases">
        <authorList>
            <consortium name="Genoscope - CEA"/>
            <person name="William W."/>
        </authorList>
    </citation>
    <scope>NUCLEOTIDE SEQUENCE</scope>
</reference>
<dbReference type="EMBL" id="CAJJDN010000091">
    <property type="protein sequence ID" value="CAD8108517.1"/>
    <property type="molecule type" value="Genomic_DNA"/>
</dbReference>
<organism evidence="1 2">
    <name type="scientific">Paramecium sonneborni</name>
    <dbReference type="NCBI Taxonomy" id="65129"/>
    <lineage>
        <taxon>Eukaryota</taxon>
        <taxon>Sar</taxon>
        <taxon>Alveolata</taxon>
        <taxon>Ciliophora</taxon>
        <taxon>Intramacronucleata</taxon>
        <taxon>Oligohymenophorea</taxon>
        <taxon>Peniculida</taxon>
        <taxon>Parameciidae</taxon>
        <taxon>Paramecium</taxon>
    </lineage>
</organism>
<dbReference type="OrthoDB" id="298282at2759"/>
<name>A0A8S1PYS6_9CILI</name>
<accession>A0A8S1PYS6</accession>
<evidence type="ECO:0000313" key="2">
    <source>
        <dbReference type="Proteomes" id="UP000692954"/>
    </source>
</evidence>
<dbReference type="Proteomes" id="UP000692954">
    <property type="component" value="Unassembled WGS sequence"/>
</dbReference>
<proteinExistence type="predicted"/>
<dbReference type="AlphaFoldDB" id="A0A8S1PYS6"/>
<keyword evidence="2" id="KW-1185">Reference proteome</keyword>
<sequence length="503" mass="60557">MPPRRNTHNSHCIQEFFGNGTKKHKKEIKQIQKQFKKCPQLGQVGSQLRRVLQQYREEIMREFNYGDLFKQISEISKLEQIGGMLNSILYLNVSKVSDYWSDIYTPDHVDDLLSKHNIQILKNWLKSSFSILRQDQVEDSDSWGSQSNSINNQNWNYQMLNIYGTSGKMSTIVAIARTYNIEVILTYEYTEKKEFEEMLASQHIKFKPEQQKSEFGIKKKIIIHRGPLPKFINQKFLHIQRVPFIWITDSNQNHELFDAFELLQYQHMEIVKYFYLILIIEYNYRDQLDSINTEFKTKVIYENLQEKPIFGDFYNNFQIIKPKIKTKDLNIKFDLSEISMITLYMKGNVRSILNWLQFHHKDQFIYTLIKQMKLDQTHLQYMLKNHLPIFKSDQFDNQFNLNAQQWFDQQCIELVDDIVQNRKNILKNNYSKRSFKFNINSFLVNYVLKINAINTQQYTSSTRQRRLNKEPKDIYKPLQQFFKDEEEYEQFKQFDKSFAFLVN</sequence>
<protein>
    <submittedName>
        <fullName evidence="1">Uncharacterized protein</fullName>
    </submittedName>
</protein>
<gene>
    <name evidence="1" type="ORF">PSON_ATCC_30995.1.T0910111</name>
</gene>
<evidence type="ECO:0000313" key="1">
    <source>
        <dbReference type="EMBL" id="CAD8108517.1"/>
    </source>
</evidence>
<comment type="caution">
    <text evidence="1">The sequence shown here is derived from an EMBL/GenBank/DDBJ whole genome shotgun (WGS) entry which is preliminary data.</text>
</comment>